<sequence length="86" mass="9442">MFKIVARCSVCRSEFEPGGSCPNGHPPPYALRVKLGDCEVRDFERLATLPPYVQHLVLASIEAGEAEGQLLPVLSRLRDYGVVVCN</sequence>
<evidence type="ECO:0000313" key="4">
    <source>
        <dbReference type="Proteomes" id="UP000257123"/>
    </source>
</evidence>
<comment type="caution">
    <text evidence="2">The sequence shown here is derived from an EMBL/GenBank/DDBJ whole genome shotgun (WGS) entry which is preliminary data.</text>
</comment>
<dbReference type="Proteomes" id="UP000256877">
    <property type="component" value="Unassembled WGS sequence"/>
</dbReference>
<dbReference type="OrthoDB" id="26160at2157"/>
<proteinExistence type="predicted"/>
<dbReference type="RefSeq" id="WP_116420410.1">
    <property type="nucleotide sequence ID" value="NZ_DAIOPL010000043.1"/>
</dbReference>
<reference evidence="3 4" key="1">
    <citation type="submission" date="2017-07" db="EMBL/GenBank/DDBJ databases">
        <title>Draft genome sequence of aerobic hyperthermophilic archaea, Pyrobaculum aerophilum YKB31 and YKB32.</title>
        <authorList>
            <person name="Mochizuki T."/>
            <person name="Berliner A.J."/>
            <person name="Yoshida-Takashima Y."/>
            <person name="Takaki Y."/>
            <person name="Nunoura T."/>
            <person name="Takai K."/>
        </authorList>
    </citation>
    <scope>NUCLEOTIDE SEQUENCE [LARGE SCALE GENOMIC DNA]</scope>
    <source>
        <strain evidence="1 4">YKB31</strain>
        <strain evidence="2 3">YKB32</strain>
    </source>
</reference>
<evidence type="ECO:0000313" key="3">
    <source>
        <dbReference type="Proteomes" id="UP000256877"/>
    </source>
</evidence>
<accession>A0A371R7D3</accession>
<protein>
    <submittedName>
        <fullName evidence="2">Uncharacterized protein</fullName>
    </submittedName>
</protein>
<gene>
    <name evidence="1" type="ORF">CGL51_01405</name>
    <name evidence="2" type="ORF">CGL52_00820</name>
</gene>
<evidence type="ECO:0000313" key="2">
    <source>
        <dbReference type="EMBL" id="RFB00455.1"/>
    </source>
</evidence>
<dbReference type="EMBL" id="NMUE01000002">
    <property type="protein sequence ID" value="RFA98359.1"/>
    <property type="molecule type" value="Genomic_DNA"/>
</dbReference>
<dbReference type="Proteomes" id="UP000257123">
    <property type="component" value="Unassembled WGS sequence"/>
</dbReference>
<dbReference type="AlphaFoldDB" id="A0A371R7D3"/>
<evidence type="ECO:0000313" key="1">
    <source>
        <dbReference type="EMBL" id="RFA98359.1"/>
    </source>
</evidence>
<dbReference type="EMBL" id="NMUF01000001">
    <property type="protein sequence ID" value="RFB00455.1"/>
    <property type="molecule type" value="Genomic_DNA"/>
</dbReference>
<organism evidence="2 3">
    <name type="scientific">Pyrobaculum aerophilum</name>
    <dbReference type="NCBI Taxonomy" id="13773"/>
    <lineage>
        <taxon>Archaea</taxon>
        <taxon>Thermoproteota</taxon>
        <taxon>Thermoprotei</taxon>
        <taxon>Thermoproteales</taxon>
        <taxon>Thermoproteaceae</taxon>
        <taxon>Pyrobaculum</taxon>
    </lineage>
</organism>
<name>A0A371R7D3_9CREN</name>